<comment type="caution">
    <text evidence="8">The sequence shown here is derived from an EMBL/GenBank/DDBJ whole genome shotgun (WGS) entry which is preliminary data.</text>
</comment>
<dbReference type="InterPro" id="IPR022496">
    <property type="entry name" value="T6A_TsaB"/>
</dbReference>
<dbReference type="EMBL" id="NMOS02000003">
    <property type="protein sequence ID" value="RDH40810.1"/>
    <property type="molecule type" value="Genomic_DNA"/>
</dbReference>
<reference evidence="8 9" key="2">
    <citation type="journal article" date="2018" name="J. Invertebr. Pathol.">
        <title>'Candidatus Aquirickettsiella gammari' (Gammaproteobacteria: Legionellales: Coxiellaceae): A bacterial pathogen of the freshwater crustacean Gammarus fossarum (Malacostraca: Amphipoda).</title>
        <authorList>
            <person name="Bojko J."/>
            <person name="Dunn A.M."/>
            <person name="Stebbing P.D."/>
            <person name="van Aerle R."/>
            <person name="Bacela-Spychalska K."/>
            <person name="Bean T.P."/>
            <person name="Urrutia A."/>
            <person name="Stentiford G.D."/>
        </authorList>
    </citation>
    <scope>NUCLEOTIDE SEQUENCE [LARGE SCALE GENOMIC DNA]</scope>
    <source>
        <strain evidence="8">RA15029</strain>
    </source>
</reference>
<dbReference type="SUPFAM" id="SSF53067">
    <property type="entry name" value="Actin-like ATPase domain"/>
    <property type="match status" value="2"/>
</dbReference>
<accession>A0A370CJR6</accession>
<evidence type="ECO:0000256" key="4">
    <source>
        <dbReference type="ARBA" id="ARBA00022490"/>
    </source>
</evidence>
<sequence>MSIKLLAIESSTEACSAALLYHQLIQERYQLAPRQHSQLILPMMQSLLDEAGLKLADLDALAFSRGPGSFTGIRMAASIIQASALAADLPVVLVSSLQCLAQGAYREFQAEQVLAAMDARMNEIFSATYSLDNKAIMRACDAEQLIDARQLQSISLNSFVGVGSAWDKYPEILASQFKLQLQRWYPQRYPSAYEVALIAADAYQGGEFVSAAEALPTYLRETVAVRRGSDG</sequence>
<dbReference type="PANTHER" id="PTHR11735">
    <property type="entry name" value="TRNA N6-ADENOSINE THREONYLCARBAMOYLTRANSFERASE"/>
    <property type="match status" value="1"/>
</dbReference>
<keyword evidence="5" id="KW-0819">tRNA processing</keyword>
<name>A0A370CJR6_9COXI</name>
<dbReference type="CDD" id="cd24032">
    <property type="entry name" value="ASKHA_NBD_TsaB"/>
    <property type="match status" value="1"/>
</dbReference>
<dbReference type="Proteomes" id="UP000226429">
    <property type="component" value="Unassembled WGS sequence"/>
</dbReference>
<dbReference type="FunFam" id="3.30.420.40:FF:000097">
    <property type="entry name" value="tRNA threonylcarbamoyladenosine biosynthesis protein TsaB"/>
    <property type="match status" value="1"/>
</dbReference>
<comment type="similarity">
    <text evidence="2">Belongs to the KAE1 / TsaD family. TsaB subfamily.</text>
</comment>
<evidence type="ECO:0000259" key="7">
    <source>
        <dbReference type="Pfam" id="PF00814"/>
    </source>
</evidence>
<feature type="domain" description="Gcp-like" evidence="7">
    <location>
        <begin position="31"/>
        <end position="141"/>
    </location>
</feature>
<protein>
    <recommendedName>
        <fullName evidence="3">tRNA threonylcarbamoyladenosine biosynthesis protein TsaB</fullName>
    </recommendedName>
    <alternativeName>
        <fullName evidence="6">t(6)A37 threonylcarbamoyladenosine biosynthesis protein TsaB</fullName>
    </alternativeName>
</protein>
<dbReference type="PANTHER" id="PTHR11735:SF11">
    <property type="entry name" value="TRNA THREONYLCARBAMOYLADENOSINE BIOSYNTHESIS PROTEIN TSAB"/>
    <property type="match status" value="1"/>
</dbReference>
<dbReference type="GO" id="GO:0016740">
    <property type="term" value="F:transferase activity"/>
    <property type="evidence" value="ECO:0007669"/>
    <property type="project" value="UniProtKB-KW"/>
</dbReference>
<keyword evidence="9" id="KW-1185">Reference proteome</keyword>
<dbReference type="InterPro" id="IPR043129">
    <property type="entry name" value="ATPase_NBD"/>
</dbReference>
<dbReference type="GO" id="GO:0002949">
    <property type="term" value="P:tRNA threonylcarbamoyladenosine modification"/>
    <property type="evidence" value="ECO:0007669"/>
    <property type="project" value="InterPro"/>
</dbReference>
<reference evidence="8 9" key="1">
    <citation type="journal article" date="2017" name="Int. J. Syst. Evol. Microbiol.">
        <title>Aquarickettsiella crustaci n. gen. n. sp. (Gammaproteobacteria: Legionellales: Coxiellaceae); a bacterial pathogen of the freshwater crustacean: Gammarus fossarum (Malacostraca: Amphipoda).</title>
        <authorList>
            <person name="Bojko J."/>
            <person name="Dunn A.M."/>
            <person name="Stebbing P.D."/>
            <person name="Van Aerle R."/>
            <person name="Bacela-Spychalska K."/>
            <person name="Bean T.P."/>
            <person name="Stentiford G.D."/>
        </authorList>
    </citation>
    <scope>NUCLEOTIDE SEQUENCE [LARGE SCALE GENOMIC DNA]</scope>
    <source>
        <strain evidence="8">RA15029</strain>
    </source>
</reference>
<evidence type="ECO:0000256" key="1">
    <source>
        <dbReference type="ARBA" id="ARBA00004496"/>
    </source>
</evidence>
<evidence type="ECO:0000313" key="8">
    <source>
        <dbReference type="EMBL" id="RDH40810.1"/>
    </source>
</evidence>
<evidence type="ECO:0000256" key="5">
    <source>
        <dbReference type="ARBA" id="ARBA00022694"/>
    </source>
</evidence>
<dbReference type="NCBIfam" id="TIGR03725">
    <property type="entry name" value="T6A_YeaZ"/>
    <property type="match status" value="1"/>
</dbReference>
<evidence type="ECO:0000256" key="3">
    <source>
        <dbReference type="ARBA" id="ARBA00019012"/>
    </source>
</evidence>
<dbReference type="Gene3D" id="3.30.420.40">
    <property type="match status" value="2"/>
</dbReference>
<evidence type="ECO:0000313" key="9">
    <source>
        <dbReference type="Proteomes" id="UP000226429"/>
    </source>
</evidence>
<keyword evidence="4" id="KW-0963">Cytoplasm</keyword>
<comment type="subcellular location">
    <subcellularLocation>
        <location evidence="1">Cytoplasm</location>
    </subcellularLocation>
</comment>
<proteinExistence type="inferred from homology"/>
<dbReference type="Pfam" id="PF00814">
    <property type="entry name" value="TsaD"/>
    <property type="match status" value="1"/>
</dbReference>
<evidence type="ECO:0000256" key="6">
    <source>
        <dbReference type="ARBA" id="ARBA00032446"/>
    </source>
</evidence>
<dbReference type="AlphaFoldDB" id="A0A370CJR6"/>
<gene>
    <name evidence="8" type="primary">tsaB</name>
    <name evidence="8" type="ORF">CFE62_001370</name>
</gene>
<dbReference type="GO" id="GO:0005829">
    <property type="term" value="C:cytosol"/>
    <property type="evidence" value="ECO:0007669"/>
    <property type="project" value="TreeGrafter"/>
</dbReference>
<dbReference type="InterPro" id="IPR000905">
    <property type="entry name" value="Gcp-like_dom"/>
</dbReference>
<organism evidence="8 9">
    <name type="scientific">Candidatus Aquirickettsiella gammari</name>
    <dbReference type="NCBI Taxonomy" id="2016198"/>
    <lineage>
        <taxon>Bacteria</taxon>
        <taxon>Pseudomonadati</taxon>
        <taxon>Pseudomonadota</taxon>
        <taxon>Gammaproteobacteria</taxon>
        <taxon>Legionellales</taxon>
        <taxon>Coxiellaceae</taxon>
        <taxon>Candidatus Aquirickettsiella</taxon>
    </lineage>
</organism>
<evidence type="ECO:0000256" key="2">
    <source>
        <dbReference type="ARBA" id="ARBA00010493"/>
    </source>
</evidence>